<evidence type="ECO:0000259" key="2">
    <source>
        <dbReference type="PROSITE" id="PS50003"/>
    </source>
</evidence>
<protein>
    <recommendedName>
        <fullName evidence="2">PH domain-containing protein</fullName>
    </recommendedName>
</protein>
<evidence type="ECO:0000313" key="3">
    <source>
        <dbReference type="EMBL" id="KAK9768164.1"/>
    </source>
</evidence>
<gene>
    <name evidence="3" type="ORF">K7432_001411</name>
</gene>
<dbReference type="InterPro" id="IPR011993">
    <property type="entry name" value="PH-like_dom_sf"/>
</dbReference>
<feature type="region of interest" description="Disordered" evidence="1">
    <location>
        <begin position="573"/>
        <end position="616"/>
    </location>
</feature>
<dbReference type="Gene3D" id="2.30.29.30">
    <property type="entry name" value="Pleckstrin-homology domain (PH domain)/Phosphotyrosine-binding domain (PTB)"/>
    <property type="match status" value="1"/>
</dbReference>
<feature type="region of interest" description="Disordered" evidence="1">
    <location>
        <begin position="501"/>
        <end position="525"/>
    </location>
</feature>
<reference evidence="3 4" key="1">
    <citation type="submission" date="2023-04" db="EMBL/GenBank/DDBJ databases">
        <title>Genome of Basidiobolus ranarum AG-B5.</title>
        <authorList>
            <person name="Stajich J.E."/>
            <person name="Carter-House D."/>
            <person name="Gryganskyi A."/>
        </authorList>
    </citation>
    <scope>NUCLEOTIDE SEQUENCE [LARGE SCALE GENOMIC DNA]</scope>
    <source>
        <strain evidence="3 4">AG-B5</strain>
    </source>
</reference>
<dbReference type="InterPro" id="IPR001849">
    <property type="entry name" value="PH_domain"/>
</dbReference>
<dbReference type="InterPro" id="IPR039483">
    <property type="entry name" value="Meu6_PH_dom"/>
</dbReference>
<dbReference type="Pfam" id="PF15406">
    <property type="entry name" value="PH_6"/>
    <property type="match status" value="1"/>
</dbReference>
<name>A0ABR2X325_9FUNG</name>
<evidence type="ECO:0000256" key="1">
    <source>
        <dbReference type="SAM" id="MobiDB-lite"/>
    </source>
</evidence>
<dbReference type="SUPFAM" id="SSF50729">
    <property type="entry name" value="PH domain-like"/>
    <property type="match status" value="1"/>
</dbReference>
<dbReference type="CDD" id="cd00821">
    <property type="entry name" value="PH"/>
    <property type="match status" value="1"/>
</dbReference>
<proteinExistence type="predicted"/>
<dbReference type="PROSITE" id="PS50003">
    <property type="entry name" value="PH_DOMAIN"/>
    <property type="match status" value="1"/>
</dbReference>
<feature type="domain" description="PH" evidence="2">
    <location>
        <begin position="107"/>
        <end position="250"/>
    </location>
</feature>
<evidence type="ECO:0000313" key="4">
    <source>
        <dbReference type="Proteomes" id="UP001479436"/>
    </source>
</evidence>
<sequence>MTTVVENTPINHEETPVLVESTPVTEPVLVEEPAVPAEVEVAASTEEPTPVTEEIPAVEEVIASTEEPSPVSEVISAEEPSPVAETIPAEEAVVAIEAATEVPEDIQEVQNGVLYKRGPRPLRLWKNRYFAFHSEPIALEQLRLVSKKYTKAVSAGKEEFEKANSSLFHDIASATVSGEGLLFYYKSTNPDHVEVPLGIVNLGNIESVAAVKAGKPHAFSIKTHAREYVLAAPTADEAKSWVHTVQTKLDSISTLSNPAETAQYKETYDKLVNRQAFNPKTTLPLPTGILSDNEVFSGSDNENEHLVVESQTAETPKETEVAAEGVAAEAVAADANEVGSESPKRKSMFDNFKSFINKKVEKQPETAQIPEEETQAVEQVAAEATPEAAETPAPEVAEEPVVADAKKEEHSANPLSFHLPKFLKGFKKEEKPEVVGEQVEAPVTEVVEPVAEAPITEVVEETPAVVAEEPVVTEEQAEPVRPESPFKRTISNFLNLKKGKSAEVPQDSTEAEVFPPVSESDNLEKPFDIVDNIGETTTPEVVSEEHTSTEDAAEKPKKPTLFKRLSSMVRPITAPKSVAQPATETVAPVVAQPSEAPISETTEEQLPAVTEAVKAN</sequence>
<feature type="region of interest" description="Disordered" evidence="1">
    <location>
        <begin position="537"/>
        <end position="561"/>
    </location>
</feature>
<feature type="compositionally biased region" description="Basic and acidic residues" evidence="1">
    <location>
        <begin position="543"/>
        <end position="557"/>
    </location>
</feature>
<accession>A0ABR2X325</accession>
<dbReference type="EMBL" id="JASJQH010000031">
    <property type="protein sequence ID" value="KAK9768164.1"/>
    <property type="molecule type" value="Genomic_DNA"/>
</dbReference>
<dbReference type="SMART" id="SM00233">
    <property type="entry name" value="PH"/>
    <property type="match status" value="1"/>
</dbReference>
<dbReference type="InterPro" id="IPR039712">
    <property type="entry name" value="Meu6"/>
</dbReference>
<keyword evidence="4" id="KW-1185">Reference proteome</keyword>
<organism evidence="3 4">
    <name type="scientific">Basidiobolus ranarum</name>
    <dbReference type="NCBI Taxonomy" id="34480"/>
    <lineage>
        <taxon>Eukaryota</taxon>
        <taxon>Fungi</taxon>
        <taxon>Fungi incertae sedis</taxon>
        <taxon>Zoopagomycota</taxon>
        <taxon>Entomophthoromycotina</taxon>
        <taxon>Basidiobolomycetes</taxon>
        <taxon>Basidiobolales</taxon>
        <taxon>Basidiobolaceae</taxon>
        <taxon>Basidiobolus</taxon>
    </lineage>
</organism>
<dbReference type="Proteomes" id="UP001479436">
    <property type="component" value="Unassembled WGS sequence"/>
</dbReference>
<dbReference type="PANTHER" id="PTHR42073:SF1">
    <property type="entry name" value="MEIOTIC EXPRESSION UP-REGULATED PROTEIN 6"/>
    <property type="match status" value="1"/>
</dbReference>
<comment type="caution">
    <text evidence="3">The sequence shown here is derived from an EMBL/GenBank/DDBJ whole genome shotgun (WGS) entry which is preliminary data.</text>
</comment>
<dbReference type="PANTHER" id="PTHR42073">
    <property type="entry name" value="MEIOTIC EXPRESSION UP-REGULATED PROTEIN 6"/>
    <property type="match status" value="1"/>
</dbReference>